<feature type="transmembrane region" description="Helical" evidence="1">
    <location>
        <begin position="129"/>
        <end position="156"/>
    </location>
</feature>
<feature type="transmembrane region" description="Helical" evidence="1">
    <location>
        <begin position="27"/>
        <end position="49"/>
    </location>
</feature>
<proteinExistence type="predicted"/>
<comment type="caution">
    <text evidence="2">The sequence shown here is derived from an EMBL/GenBank/DDBJ whole genome shotgun (WGS) entry which is preliminary data.</text>
</comment>
<evidence type="ECO:0000256" key="1">
    <source>
        <dbReference type="SAM" id="Phobius"/>
    </source>
</evidence>
<protein>
    <recommendedName>
        <fullName evidence="4">Transmembrane protein</fullName>
    </recommendedName>
</protein>
<dbReference type="EMBL" id="LWCA01001809">
    <property type="protein sequence ID" value="OAF64474.1"/>
    <property type="molecule type" value="Genomic_DNA"/>
</dbReference>
<evidence type="ECO:0000313" key="3">
    <source>
        <dbReference type="Proteomes" id="UP000078046"/>
    </source>
</evidence>
<keyword evidence="3" id="KW-1185">Reference proteome</keyword>
<accession>A0A177ATB5</accession>
<feature type="transmembrane region" description="Helical" evidence="1">
    <location>
        <begin position="202"/>
        <end position="223"/>
    </location>
</feature>
<keyword evidence="1" id="KW-1133">Transmembrane helix</keyword>
<dbReference type="AlphaFoldDB" id="A0A177ATB5"/>
<evidence type="ECO:0008006" key="4">
    <source>
        <dbReference type="Google" id="ProtNLM"/>
    </source>
</evidence>
<reference evidence="2 3" key="1">
    <citation type="submission" date="2016-04" db="EMBL/GenBank/DDBJ databases">
        <title>The genome of Intoshia linei affirms orthonectids as highly simplified spiralians.</title>
        <authorList>
            <person name="Mikhailov K.V."/>
            <person name="Slusarev G.S."/>
            <person name="Nikitin M.A."/>
            <person name="Logacheva M.D."/>
            <person name="Penin A."/>
            <person name="Aleoshin V."/>
            <person name="Panchin Y.V."/>
        </authorList>
    </citation>
    <scope>NUCLEOTIDE SEQUENCE [LARGE SCALE GENOMIC DNA]</scope>
    <source>
        <strain evidence="2">Intl2013</strain>
        <tissue evidence="2">Whole animal</tissue>
    </source>
</reference>
<dbReference type="Proteomes" id="UP000078046">
    <property type="component" value="Unassembled WGS sequence"/>
</dbReference>
<feature type="transmembrane region" description="Helical" evidence="1">
    <location>
        <begin position="103"/>
        <end position="123"/>
    </location>
</feature>
<feature type="transmembrane region" description="Helical" evidence="1">
    <location>
        <begin position="69"/>
        <end position="91"/>
    </location>
</feature>
<organism evidence="2 3">
    <name type="scientific">Intoshia linei</name>
    <dbReference type="NCBI Taxonomy" id="1819745"/>
    <lineage>
        <taxon>Eukaryota</taxon>
        <taxon>Metazoa</taxon>
        <taxon>Spiralia</taxon>
        <taxon>Lophotrochozoa</taxon>
        <taxon>Mesozoa</taxon>
        <taxon>Orthonectida</taxon>
        <taxon>Rhopaluridae</taxon>
        <taxon>Intoshia</taxon>
    </lineage>
</organism>
<keyword evidence="1" id="KW-0472">Membrane</keyword>
<name>A0A177ATB5_9BILA</name>
<keyword evidence="1" id="KW-0812">Transmembrane</keyword>
<feature type="transmembrane region" description="Helical" evidence="1">
    <location>
        <begin position="168"/>
        <end position="190"/>
    </location>
</feature>
<gene>
    <name evidence="2" type="ORF">A3Q56_07815</name>
</gene>
<evidence type="ECO:0000313" key="2">
    <source>
        <dbReference type="EMBL" id="OAF64474.1"/>
    </source>
</evidence>
<sequence length="282" mass="32386">MLIGWRQIYFVTQRKSITIYDLISKSCVNFLLVMGFYKILIGYFIKIIMESDIYTNMCSLPIYSETQDNYYGTNLANYILIVGIVTPNWFVYERNGVIDTRGLFFICHYVIDAYLMNCVFDSLVESVFWYFAIRGLGVVSFVFHILTTIFISLQAFNARLKYNKNIMNWIHLFILLSATSLLVTICVFGLDTNIYNHFSISYSTGLALVTFFLDLTMLAFCLLQKYYFGTRKFSDTHNYITGNQSPLLVSISKQSNTYGGSSELATATKKNTNQNSYSVAVD</sequence>